<dbReference type="Gene3D" id="1.20.120.1630">
    <property type="match status" value="1"/>
</dbReference>
<keyword evidence="3 5" id="KW-1133">Transmembrane helix</keyword>
<dbReference type="EMBL" id="LNGC01000017">
    <property type="protein sequence ID" value="KYC52750.1"/>
    <property type="molecule type" value="Genomic_DNA"/>
</dbReference>
<organism evidence="6 7">
    <name type="scientific">Candidatus Methanofastidiosum methylothiophilum</name>
    <dbReference type="NCBI Taxonomy" id="1705564"/>
    <lineage>
        <taxon>Archaea</taxon>
        <taxon>Methanobacteriati</taxon>
        <taxon>Methanobacteriota</taxon>
        <taxon>Stenosarchaea group</taxon>
        <taxon>Candidatus Methanofastidiosia</taxon>
        <taxon>Candidatus Methanofastidiosales</taxon>
        <taxon>Candidatus Methanofastidiosaceae</taxon>
        <taxon>Candidatus Methanofastidiosum</taxon>
    </lineage>
</organism>
<dbReference type="PANTHER" id="PTHR43847:SF1">
    <property type="entry name" value="BLL3993 PROTEIN"/>
    <property type="match status" value="1"/>
</dbReference>
<gene>
    <name evidence="6" type="ORF">AMQ22_00635</name>
</gene>
<dbReference type="AlphaFoldDB" id="A0A150J6A7"/>
<reference evidence="6 7" key="1">
    <citation type="journal article" date="2016" name="ISME J.">
        <title>Chasing the elusive Euryarchaeota class WSA2: genomes reveal a uniquely fastidious methyl-reducing methanogen.</title>
        <authorList>
            <person name="Nobu M.K."/>
            <person name="Narihiro T."/>
            <person name="Kuroda K."/>
            <person name="Mei R."/>
            <person name="Liu W.T."/>
        </authorList>
    </citation>
    <scope>NUCLEOTIDE SEQUENCE [LARGE SCALE GENOMIC DNA]</scope>
    <source>
        <strain evidence="6">U1lsi0528_Bin055</strain>
    </source>
</reference>
<dbReference type="Pfam" id="PF04191">
    <property type="entry name" value="PEMT"/>
    <property type="match status" value="1"/>
</dbReference>
<keyword evidence="4 5" id="KW-0472">Membrane</keyword>
<evidence type="ECO:0000256" key="5">
    <source>
        <dbReference type="SAM" id="Phobius"/>
    </source>
</evidence>
<feature type="transmembrane region" description="Helical" evidence="5">
    <location>
        <begin position="170"/>
        <end position="198"/>
    </location>
</feature>
<dbReference type="GO" id="GO:0008168">
    <property type="term" value="F:methyltransferase activity"/>
    <property type="evidence" value="ECO:0007669"/>
    <property type="project" value="UniProtKB-KW"/>
</dbReference>
<evidence type="ECO:0000256" key="2">
    <source>
        <dbReference type="ARBA" id="ARBA00022692"/>
    </source>
</evidence>
<keyword evidence="6" id="KW-0808">Transferase</keyword>
<evidence type="ECO:0000313" key="6">
    <source>
        <dbReference type="EMBL" id="KYC52750.1"/>
    </source>
</evidence>
<sequence length="230" mass="26876">MFVAENKIEFKFVIKSIFIFGFTAALTFLSAGRINYWQGWIFNGLNLFFVLLTYYSLSDKTDLIKERLKPGEGMKSWDKIYYIVTTPIFFFVLILSAFDVGRYNWYPILPLCFVIIGIILYIIGQLIVLWAKTTNKFFSSVVRIQKDRQHIVCKDGPYSFVRHPGYAGGIIFTLAFPLVLGSFWGFAINLLILIPVVIRTYLEDKTLQKELDGYFEYTKEVKYRLIPKIW</sequence>
<feature type="transmembrane region" description="Helical" evidence="5">
    <location>
        <begin position="37"/>
        <end position="58"/>
    </location>
</feature>
<evidence type="ECO:0000256" key="4">
    <source>
        <dbReference type="ARBA" id="ARBA00023136"/>
    </source>
</evidence>
<accession>A0A150J6A7</accession>
<dbReference type="InterPro" id="IPR052527">
    <property type="entry name" value="Metal_cation-efflux_comp"/>
</dbReference>
<name>A0A150J6A7_9EURY</name>
<dbReference type="PANTHER" id="PTHR43847">
    <property type="entry name" value="BLL3993 PROTEIN"/>
    <property type="match status" value="1"/>
</dbReference>
<feature type="transmembrane region" description="Helical" evidence="5">
    <location>
        <begin position="104"/>
        <end position="130"/>
    </location>
</feature>
<dbReference type="InterPro" id="IPR007318">
    <property type="entry name" value="Phopholipid_MeTrfase"/>
</dbReference>
<proteinExistence type="predicted"/>
<feature type="transmembrane region" description="Helical" evidence="5">
    <location>
        <begin position="12"/>
        <end position="31"/>
    </location>
</feature>
<dbReference type="Proteomes" id="UP000075398">
    <property type="component" value="Unassembled WGS sequence"/>
</dbReference>
<comment type="caution">
    <text evidence="6">The sequence shown here is derived from an EMBL/GenBank/DDBJ whole genome shotgun (WGS) entry which is preliminary data.</text>
</comment>
<protein>
    <submittedName>
        <fullName evidence="6">Isoprenylcysteine carboxyl methyltransferase (ICMT) family protein</fullName>
    </submittedName>
</protein>
<evidence type="ECO:0000313" key="7">
    <source>
        <dbReference type="Proteomes" id="UP000075398"/>
    </source>
</evidence>
<keyword evidence="2 5" id="KW-0812">Transmembrane</keyword>
<dbReference type="GO" id="GO:0032259">
    <property type="term" value="P:methylation"/>
    <property type="evidence" value="ECO:0007669"/>
    <property type="project" value="UniProtKB-KW"/>
</dbReference>
<comment type="subcellular location">
    <subcellularLocation>
        <location evidence="1">Endomembrane system</location>
        <topology evidence="1">Multi-pass membrane protein</topology>
    </subcellularLocation>
</comment>
<dbReference type="GO" id="GO:0012505">
    <property type="term" value="C:endomembrane system"/>
    <property type="evidence" value="ECO:0007669"/>
    <property type="project" value="UniProtKB-SubCell"/>
</dbReference>
<feature type="transmembrane region" description="Helical" evidence="5">
    <location>
        <begin position="79"/>
        <end position="98"/>
    </location>
</feature>
<keyword evidence="6" id="KW-0489">Methyltransferase</keyword>
<evidence type="ECO:0000256" key="1">
    <source>
        <dbReference type="ARBA" id="ARBA00004127"/>
    </source>
</evidence>
<evidence type="ECO:0000256" key="3">
    <source>
        <dbReference type="ARBA" id="ARBA00022989"/>
    </source>
</evidence>